<dbReference type="Proteomes" id="UP001596241">
    <property type="component" value="Unassembled WGS sequence"/>
</dbReference>
<protein>
    <submittedName>
        <fullName evidence="2">Uncharacterized protein</fullName>
    </submittedName>
</protein>
<comment type="caution">
    <text evidence="2">The sequence shown here is derived from an EMBL/GenBank/DDBJ whole genome shotgun (WGS) entry which is preliminary data.</text>
</comment>
<evidence type="ECO:0000313" key="3">
    <source>
        <dbReference type="Proteomes" id="UP001596241"/>
    </source>
</evidence>
<evidence type="ECO:0000256" key="1">
    <source>
        <dbReference type="SAM" id="MobiDB-lite"/>
    </source>
</evidence>
<name>A0ABW1FKY7_9ACTN</name>
<feature type="region of interest" description="Disordered" evidence="1">
    <location>
        <begin position="66"/>
        <end position="111"/>
    </location>
</feature>
<organism evidence="2 3">
    <name type="scientific">Streptomyces ramulosus</name>
    <dbReference type="NCBI Taxonomy" id="47762"/>
    <lineage>
        <taxon>Bacteria</taxon>
        <taxon>Bacillati</taxon>
        <taxon>Actinomycetota</taxon>
        <taxon>Actinomycetes</taxon>
        <taxon>Kitasatosporales</taxon>
        <taxon>Streptomycetaceae</taxon>
        <taxon>Streptomyces</taxon>
    </lineage>
</organism>
<dbReference type="Gene3D" id="3.40.30.120">
    <property type="match status" value="1"/>
</dbReference>
<accession>A0ABW1FKY7</accession>
<dbReference type="Pfam" id="PF21274">
    <property type="entry name" value="Rng_hyd_C"/>
    <property type="match status" value="1"/>
</dbReference>
<evidence type="ECO:0000313" key="2">
    <source>
        <dbReference type="EMBL" id="MFC5893513.1"/>
    </source>
</evidence>
<reference evidence="3" key="1">
    <citation type="journal article" date="2019" name="Int. J. Syst. Evol. Microbiol.">
        <title>The Global Catalogue of Microorganisms (GCM) 10K type strain sequencing project: providing services to taxonomists for standard genome sequencing and annotation.</title>
        <authorList>
            <consortium name="The Broad Institute Genomics Platform"/>
            <consortium name="The Broad Institute Genome Sequencing Center for Infectious Disease"/>
            <person name="Wu L."/>
            <person name="Ma J."/>
        </authorList>
    </citation>
    <scope>NUCLEOTIDE SEQUENCE [LARGE SCALE GENOMIC DNA]</scope>
    <source>
        <strain evidence="3">CGMCC 1.15809</strain>
    </source>
</reference>
<dbReference type="RefSeq" id="WP_386459571.1">
    <property type="nucleotide sequence ID" value="NZ_JBHSPW010000004.1"/>
</dbReference>
<proteinExistence type="predicted"/>
<dbReference type="EMBL" id="JBHSPW010000004">
    <property type="protein sequence ID" value="MFC5893513.1"/>
    <property type="molecule type" value="Genomic_DNA"/>
</dbReference>
<sequence length="111" mass="11700">MGVSSGTGTEGGAECRGRPPAGPWTERAGGWTFPAPEAAAGRRARRVAHAALYLIRPDGYIAWAAPAEGAAGPPRLTARAPPPRRRRAGPSPRVRPRPPPVPPRRCSRRGV</sequence>
<gene>
    <name evidence="2" type="ORF">ACFP3M_11860</name>
</gene>
<feature type="region of interest" description="Disordered" evidence="1">
    <location>
        <begin position="1"/>
        <end position="33"/>
    </location>
</feature>
<keyword evidence="3" id="KW-1185">Reference proteome</keyword>
<feature type="compositionally biased region" description="Low complexity" evidence="1">
    <location>
        <begin position="66"/>
        <end position="79"/>
    </location>
</feature>